<reference evidence="1" key="1">
    <citation type="submission" date="2020-03" db="EMBL/GenBank/DDBJ databases">
        <title>The deep terrestrial virosphere.</title>
        <authorList>
            <person name="Holmfeldt K."/>
            <person name="Nilsson E."/>
            <person name="Simone D."/>
            <person name="Lopez-Fernandez M."/>
            <person name="Wu X."/>
            <person name="de Brujin I."/>
            <person name="Lundin D."/>
            <person name="Andersson A."/>
            <person name="Bertilsson S."/>
            <person name="Dopson M."/>
        </authorList>
    </citation>
    <scope>NUCLEOTIDE SEQUENCE</scope>
    <source>
        <strain evidence="1">TM448A07585</strain>
        <strain evidence="2">TM448B06978</strain>
    </source>
</reference>
<proteinExistence type="predicted"/>
<evidence type="ECO:0000313" key="1">
    <source>
        <dbReference type="EMBL" id="QJA55165.1"/>
    </source>
</evidence>
<organism evidence="1">
    <name type="scientific">viral metagenome</name>
    <dbReference type="NCBI Taxonomy" id="1070528"/>
    <lineage>
        <taxon>unclassified sequences</taxon>
        <taxon>metagenomes</taxon>
        <taxon>organismal metagenomes</taxon>
    </lineage>
</organism>
<name>A0A6H2A6J3_9ZZZZ</name>
<accession>A0A6H2A6J3</accession>
<evidence type="ECO:0000313" key="2">
    <source>
        <dbReference type="EMBL" id="QJI04235.1"/>
    </source>
</evidence>
<dbReference type="AlphaFoldDB" id="A0A6H2A6J3"/>
<protein>
    <submittedName>
        <fullName evidence="1">Uncharacterized protein</fullName>
    </submittedName>
</protein>
<gene>
    <name evidence="1" type="ORF">TM448A07585_0009</name>
    <name evidence="2" type="ORF">TM448B06978_0003</name>
</gene>
<dbReference type="EMBL" id="MT144573">
    <property type="protein sequence ID" value="QJA55165.1"/>
    <property type="molecule type" value="Genomic_DNA"/>
</dbReference>
<sequence>MYPQRKRFDARAKVVVEILVQAGLSHQAPMDAIWSAIRRGLGLTRSERIREIVETMHACGFITTTDNPTVWAIHPDVLGIRIPEEEE</sequence>
<dbReference type="EMBL" id="MT145161">
    <property type="protein sequence ID" value="QJI04235.1"/>
    <property type="molecule type" value="Genomic_DNA"/>
</dbReference>